<evidence type="ECO:0000256" key="4">
    <source>
        <dbReference type="ARBA" id="ARBA00022729"/>
    </source>
</evidence>
<comment type="similarity">
    <text evidence="2 8">Belongs to the periplasmic pilus chaperone family.</text>
</comment>
<evidence type="ECO:0000256" key="1">
    <source>
        <dbReference type="ARBA" id="ARBA00004418"/>
    </source>
</evidence>
<dbReference type="Gene3D" id="2.60.40.10">
    <property type="entry name" value="Immunoglobulins"/>
    <property type="match status" value="2"/>
</dbReference>
<dbReference type="PROSITE" id="PS00635">
    <property type="entry name" value="PILI_CHAPERONE"/>
    <property type="match status" value="1"/>
</dbReference>
<keyword evidence="3" id="KW-1029">Fimbrium biogenesis</keyword>
<keyword evidence="5" id="KW-0574">Periplasm</keyword>
<evidence type="ECO:0000256" key="7">
    <source>
        <dbReference type="ARBA" id="ARBA00023319"/>
    </source>
</evidence>
<dbReference type="InterPro" id="IPR001829">
    <property type="entry name" value="Pili_assmbl_chaperone_bac"/>
</dbReference>
<dbReference type="Pfam" id="PF00345">
    <property type="entry name" value="PapD_N"/>
    <property type="match status" value="1"/>
</dbReference>
<evidence type="ECO:0000259" key="10">
    <source>
        <dbReference type="Pfam" id="PF02753"/>
    </source>
</evidence>
<comment type="subcellular location">
    <subcellularLocation>
        <location evidence="1 8">Periplasm</location>
    </subcellularLocation>
</comment>
<sequence length="240" mass="25710">MAGVLAFACLFTGRSEASVIIDGTRAIYRPQDQEATVKLTNMGKKPVMVQAWMDGGAGKATPDAAKAPFTLTPPIFRLDPGKAQAIRVLYTHEPLPADKETLFWLSVLEVPPKASNPDGRNILQFSIRTRIKFFFRPSGLPGNPAAAPDQLSWKLVTGEGGKGVALQASNPTPYYVNFAHVGLSAAGHRYMQPGGLVAPGETAVFPIKQLDSRPNGEIKAVFDAINDLGAIGAYERPINP</sequence>
<organism evidence="11 12">
    <name type="scientific">Dyella flava</name>
    <dbReference type="NCBI Taxonomy" id="1920170"/>
    <lineage>
        <taxon>Bacteria</taxon>
        <taxon>Pseudomonadati</taxon>
        <taxon>Pseudomonadota</taxon>
        <taxon>Gammaproteobacteria</taxon>
        <taxon>Lysobacterales</taxon>
        <taxon>Rhodanobacteraceae</taxon>
        <taxon>Dyella</taxon>
    </lineage>
</organism>
<dbReference type="PANTHER" id="PTHR30251">
    <property type="entry name" value="PILUS ASSEMBLY CHAPERONE"/>
    <property type="match status" value="1"/>
</dbReference>
<protein>
    <submittedName>
        <fullName evidence="11">Fimbria/pilus periplasmic chaperone</fullName>
    </submittedName>
</protein>
<name>A0ABS2K6J4_9GAMM</name>
<evidence type="ECO:0000256" key="2">
    <source>
        <dbReference type="ARBA" id="ARBA00007399"/>
    </source>
</evidence>
<evidence type="ECO:0000313" key="12">
    <source>
        <dbReference type="Proteomes" id="UP001430149"/>
    </source>
</evidence>
<dbReference type="PANTHER" id="PTHR30251:SF2">
    <property type="entry name" value="FIMBRIAL CHAPERONE YADV-RELATED"/>
    <property type="match status" value="1"/>
</dbReference>
<dbReference type="PRINTS" id="PR00969">
    <property type="entry name" value="CHAPERONPILI"/>
</dbReference>
<dbReference type="SUPFAM" id="SSF49584">
    <property type="entry name" value="Periplasmic chaperone C-domain"/>
    <property type="match status" value="1"/>
</dbReference>
<feature type="domain" description="Pili assembly chaperone C-terminal" evidence="10">
    <location>
        <begin position="169"/>
        <end position="231"/>
    </location>
</feature>
<evidence type="ECO:0000256" key="3">
    <source>
        <dbReference type="ARBA" id="ARBA00022558"/>
    </source>
</evidence>
<dbReference type="InterPro" id="IPR016148">
    <property type="entry name" value="Pili_assmbl_chaperone_C"/>
</dbReference>
<dbReference type="InterPro" id="IPR008962">
    <property type="entry name" value="PapD-like_sf"/>
</dbReference>
<dbReference type="SUPFAM" id="SSF49354">
    <property type="entry name" value="PapD-like"/>
    <property type="match status" value="1"/>
</dbReference>
<dbReference type="EMBL" id="JADIKE010000037">
    <property type="protein sequence ID" value="MBM7126794.1"/>
    <property type="molecule type" value="Genomic_DNA"/>
</dbReference>
<accession>A0ABS2K6J4</accession>
<feature type="domain" description="Pili assembly chaperone N-terminal" evidence="9">
    <location>
        <begin position="19"/>
        <end position="140"/>
    </location>
</feature>
<evidence type="ECO:0000313" key="11">
    <source>
        <dbReference type="EMBL" id="MBM7126794.1"/>
    </source>
</evidence>
<gene>
    <name evidence="11" type="ORF">ISP19_15555</name>
</gene>
<keyword evidence="6 8" id="KW-0143">Chaperone</keyword>
<evidence type="ECO:0000259" key="9">
    <source>
        <dbReference type="Pfam" id="PF00345"/>
    </source>
</evidence>
<dbReference type="Proteomes" id="UP001430149">
    <property type="component" value="Unassembled WGS sequence"/>
</dbReference>
<reference evidence="11" key="1">
    <citation type="submission" date="2020-10" db="EMBL/GenBank/DDBJ databases">
        <title>Phylogeny of dyella-like bacteria.</title>
        <authorList>
            <person name="Fu J."/>
        </authorList>
    </citation>
    <scope>NUCLEOTIDE SEQUENCE</scope>
    <source>
        <strain evidence="11">DHOC52</strain>
    </source>
</reference>
<evidence type="ECO:0000256" key="5">
    <source>
        <dbReference type="ARBA" id="ARBA00022764"/>
    </source>
</evidence>
<evidence type="ECO:0000256" key="8">
    <source>
        <dbReference type="RuleBase" id="RU003918"/>
    </source>
</evidence>
<evidence type="ECO:0000256" key="6">
    <source>
        <dbReference type="ARBA" id="ARBA00023186"/>
    </source>
</evidence>
<dbReference type="InterPro" id="IPR016147">
    <property type="entry name" value="Pili_assmbl_chaperone_N"/>
</dbReference>
<keyword evidence="4" id="KW-0732">Signal</keyword>
<dbReference type="InterPro" id="IPR036316">
    <property type="entry name" value="Pili_assmbl_chap_C_dom_sf"/>
</dbReference>
<keyword evidence="12" id="KW-1185">Reference proteome</keyword>
<dbReference type="Pfam" id="PF02753">
    <property type="entry name" value="PapD_C"/>
    <property type="match status" value="1"/>
</dbReference>
<dbReference type="InterPro" id="IPR018046">
    <property type="entry name" value="Pili_assmbl_chaperone_CS"/>
</dbReference>
<keyword evidence="7" id="KW-0393">Immunoglobulin domain</keyword>
<comment type="caution">
    <text evidence="11">The sequence shown here is derived from an EMBL/GenBank/DDBJ whole genome shotgun (WGS) entry which is preliminary data.</text>
</comment>
<proteinExistence type="inferred from homology"/>
<dbReference type="InterPro" id="IPR050643">
    <property type="entry name" value="Periplasmic_pilus_chap"/>
</dbReference>
<dbReference type="InterPro" id="IPR013783">
    <property type="entry name" value="Ig-like_fold"/>
</dbReference>